<dbReference type="Pfam" id="PF13350">
    <property type="entry name" value="Y_phosphatase3"/>
    <property type="match status" value="1"/>
</dbReference>
<organism evidence="1">
    <name type="scientific">Gulosibacter sediminis</name>
    <dbReference type="NCBI Taxonomy" id="1729695"/>
    <lineage>
        <taxon>Bacteria</taxon>
        <taxon>Bacillati</taxon>
        <taxon>Actinomycetota</taxon>
        <taxon>Actinomycetes</taxon>
        <taxon>Micrococcales</taxon>
        <taxon>Microbacteriaceae</taxon>
        <taxon>Gulosibacter</taxon>
    </lineage>
</organism>
<dbReference type="EMBL" id="CP097160">
    <property type="protein sequence ID" value="UQN15001.1"/>
    <property type="molecule type" value="Genomic_DNA"/>
</dbReference>
<gene>
    <name evidence="1" type="ORF">M3M28_00595</name>
</gene>
<protein>
    <submittedName>
        <fullName evidence="1">Tyrosine-protein phosphatase</fullName>
    </submittedName>
</protein>
<dbReference type="InterPro" id="IPR016130">
    <property type="entry name" value="Tyr_Pase_AS"/>
</dbReference>
<dbReference type="SUPFAM" id="SSF52799">
    <property type="entry name" value="(Phosphotyrosine protein) phosphatases II"/>
    <property type="match status" value="1"/>
</dbReference>
<dbReference type="PROSITE" id="PS00383">
    <property type="entry name" value="TYR_PHOSPHATASE_1"/>
    <property type="match status" value="1"/>
</dbReference>
<proteinExistence type="predicted"/>
<reference evidence="1" key="1">
    <citation type="submission" date="2022-05" db="EMBL/GenBank/DDBJ databases">
        <title>Complete genome sequence of toluene-degrading Gulosibacter sediminis strain ACHW.36C.</title>
        <authorList>
            <person name="Wai A.C."/>
            <person name="Lai G.K."/>
            <person name="Griffin S.D."/>
            <person name="Leung F.C."/>
        </authorList>
    </citation>
    <scope>NUCLEOTIDE SEQUENCE [LARGE SCALE GENOMIC DNA]</scope>
    <source>
        <strain evidence="1">ACHW.36C</strain>
    </source>
</reference>
<dbReference type="InterPro" id="IPR026893">
    <property type="entry name" value="Tyr/Ser_Pase_IphP-type"/>
</dbReference>
<dbReference type="Gene3D" id="3.90.190.10">
    <property type="entry name" value="Protein tyrosine phosphatase superfamily"/>
    <property type="match status" value="1"/>
</dbReference>
<name>A0ABY4MX50_9MICO</name>
<sequence length="255" mass="28184">MSERLLDWDGFYNARDLGGLPTRGGGTTAHGGYVRSADLRYVTEAGLAQMAEAGIRTVFDLRNDFETHVEPRNADEERANAYRVPPTPEAELPEGVFGVRVPLDNTRDHAFWQRMREEGRLGSPRFFTPVLREQPERVVAVLRAMAQAPGGVLFHCAIGRDRTGLVAFTLLALADVEPEAIAADYRISTAALTPFFERMDFPDQSHLIDAALERHGFTIESAVAEQLDGFDAWATLRDAGLSDAELETLRGRLVA</sequence>
<dbReference type="InterPro" id="IPR029021">
    <property type="entry name" value="Prot-tyrosine_phosphatase-like"/>
</dbReference>
<accession>A0ABY4MX50</accession>
<evidence type="ECO:0000313" key="1">
    <source>
        <dbReference type="EMBL" id="UQN15001.1"/>
    </source>
</evidence>